<dbReference type="InterPro" id="IPR050194">
    <property type="entry name" value="Glycosyltransferase_grp1"/>
</dbReference>
<keyword evidence="5" id="KW-1185">Reference proteome</keyword>
<accession>A0ABW0YSV2</accession>
<dbReference type="Gene3D" id="3.40.50.2000">
    <property type="entry name" value="Glycogen Phosphorylase B"/>
    <property type="match status" value="2"/>
</dbReference>
<evidence type="ECO:0000313" key="4">
    <source>
        <dbReference type="EMBL" id="MFC5719631.1"/>
    </source>
</evidence>
<organism evidence="4 5">
    <name type="scientific">Streptomyces gamaensis</name>
    <dbReference type="NCBI Taxonomy" id="1763542"/>
    <lineage>
        <taxon>Bacteria</taxon>
        <taxon>Bacillati</taxon>
        <taxon>Actinomycetota</taxon>
        <taxon>Actinomycetes</taxon>
        <taxon>Kitasatosporales</taxon>
        <taxon>Streptomycetaceae</taxon>
        <taxon>Streptomyces</taxon>
    </lineage>
</organism>
<evidence type="ECO:0000256" key="2">
    <source>
        <dbReference type="ARBA" id="ARBA00022679"/>
    </source>
</evidence>
<dbReference type="Proteomes" id="UP001596083">
    <property type="component" value="Unassembled WGS sequence"/>
</dbReference>
<comment type="caution">
    <text evidence="4">The sequence shown here is derived from an EMBL/GenBank/DDBJ whole genome shotgun (WGS) entry which is preliminary data.</text>
</comment>
<dbReference type="SUPFAM" id="SSF53756">
    <property type="entry name" value="UDP-Glycosyltransferase/glycogen phosphorylase"/>
    <property type="match status" value="1"/>
</dbReference>
<keyword evidence="1 4" id="KW-0328">Glycosyltransferase</keyword>
<keyword evidence="2 4" id="KW-0808">Transferase</keyword>
<dbReference type="Pfam" id="PF13692">
    <property type="entry name" value="Glyco_trans_1_4"/>
    <property type="match status" value="1"/>
</dbReference>
<dbReference type="PANTHER" id="PTHR45947:SF3">
    <property type="entry name" value="SULFOQUINOVOSYL TRANSFERASE SQD2"/>
    <property type="match status" value="1"/>
</dbReference>
<dbReference type="EMBL" id="JBHSPB010000003">
    <property type="protein sequence ID" value="MFC5719631.1"/>
    <property type="molecule type" value="Genomic_DNA"/>
</dbReference>
<gene>
    <name evidence="4" type="ORF">ACFP1Z_05490</name>
</gene>
<sequence>MILHVSDCFAPRTGGIETQVAALARAQQRSGRSVAVATATPAAPGTPEEHWPYPVHRLSARIPGQLPVHPRAGRELDRLLTAVRPKVVHTHLGAFSPFAWSALACAGRLGIPTVATVHSLWDPVVRATYRGLSRTGHAPTAPMVVTAVSRSAARTVRQALPDVAPLVVPNGIDPTWWLPHPRAEPREDRLHVVSVGRLVPRKEPMELLEALRTAQPRLAGRGVALTATCVGTGPCLPAMRRYLDRHGMTGWVRLAGHRNPEGVRELLAGADLFVNSSCRESFGIAALEARTSGLPVLARARTGVADFVRGGREGSLCDHSTFALADELVWLGRTPRARHAMAVHNRETVAEHCTWPSVVEAFAHAYAEAVR</sequence>
<proteinExistence type="predicted"/>
<protein>
    <submittedName>
        <fullName evidence="4">Glycosyltransferase family 4 protein</fullName>
        <ecNumber evidence="4">2.4.-.-</ecNumber>
    </submittedName>
</protein>
<dbReference type="PANTHER" id="PTHR45947">
    <property type="entry name" value="SULFOQUINOVOSYL TRANSFERASE SQD2"/>
    <property type="match status" value="1"/>
</dbReference>
<dbReference type="InterPro" id="IPR028098">
    <property type="entry name" value="Glyco_trans_4-like_N"/>
</dbReference>
<dbReference type="RefSeq" id="WP_390314739.1">
    <property type="nucleotide sequence ID" value="NZ_JBHSPB010000003.1"/>
</dbReference>
<dbReference type="EC" id="2.4.-.-" evidence="4"/>
<evidence type="ECO:0000313" key="5">
    <source>
        <dbReference type="Proteomes" id="UP001596083"/>
    </source>
</evidence>
<dbReference type="CDD" id="cd03801">
    <property type="entry name" value="GT4_PimA-like"/>
    <property type="match status" value="1"/>
</dbReference>
<feature type="domain" description="Glycosyltransferase subfamily 4-like N-terminal" evidence="3">
    <location>
        <begin position="14"/>
        <end position="175"/>
    </location>
</feature>
<evidence type="ECO:0000259" key="3">
    <source>
        <dbReference type="Pfam" id="PF13439"/>
    </source>
</evidence>
<reference evidence="5" key="1">
    <citation type="journal article" date="2019" name="Int. J. Syst. Evol. Microbiol.">
        <title>The Global Catalogue of Microorganisms (GCM) 10K type strain sequencing project: providing services to taxonomists for standard genome sequencing and annotation.</title>
        <authorList>
            <consortium name="The Broad Institute Genomics Platform"/>
            <consortium name="The Broad Institute Genome Sequencing Center for Infectious Disease"/>
            <person name="Wu L."/>
            <person name="Ma J."/>
        </authorList>
    </citation>
    <scope>NUCLEOTIDE SEQUENCE [LARGE SCALE GENOMIC DNA]</scope>
    <source>
        <strain evidence="5">CGMCC 4.7304</strain>
    </source>
</reference>
<dbReference type="GO" id="GO:0016757">
    <property type="term" value="F:glycosyltransferase activity"/>
    <property type="evidence" value="ECO:0007669"/>
    <property type="project" value="UniProtKB-KW"/>
</dbReference>
<name>A0ABW0YSV2_9ACTN</name>
<evidence type="ECO:0000256" key="1">
    <source>
        <dbReference type="ARBA" id="ARBA00022676"/>
    </source>
</evidence>
<dbReference type="Pfam" id="PF13439">
    <property type="entry name" value="Glyco_transf_4"/>
    <property type="match status" value="1"/>
</dbReference>